<gene>
    <name evidence="8" type="ORF">ACFQDL_27210</name>
</gene>
<feature type="transmembrane region" description="Helical" evidence="7">
    <location>
        <begin position="125"/>
        <end position="148"/>
    </location>
</feature>
<dbReference type="RefSeq" id="WP_379911728.1">
    <property type="nucleotide sequence ID" value="NZ_JBHSWE010000001.1"/>
</dbReference>
<comment type="caution">
    <text evidence="8">The sequence shown here is derived from an EMBL/GenBank/DDBJ whole genome shotgun (WGS) entry which is preliminary data.</text>
</comment>
<organism evidence="8 9">
    <name type="scientific">Marinobacterium aestuariivivens</name>
    <dbReference type="NCBI Taxonomy" id="1698799"/>
    <lineage>
        <taxon>Bacteria</taxon>
        <taxon>Pseudomonadati</taxon>
        <taxon>Pseudomonadota</taxon>
        <taxon>Gammaproteobacteria</taxon>
        <taxon>Oceanospirillales</taxon>
        <taxon>Oceanospirillaceae</taxon>
        <taxon>Marinobacterium</taxon>
    </lineage>
</organism>
<dbReference type="PANTHER" id="PTHR36838:SF1">
    <property type="entry name" value="SLR1864 PROTEIN"/>
    <property type="match status" value="1"/>
</dbReference>
<protein>
    <submittedName>
        <fullName evidence="8">AEC family transporter</fullName>
    </submittedName>
</protein>
<evidence type="ECO:0000256" key="2">
    <source>
        <dbReference type="ARBA" id="ARBA00022448"/>
    </source>
</evidence>
<feature type="transmembrane region" description="Helical" evidence="7">
    <location>
        <begin position="290"/>
        <end position="310"/>
    </location>
</feature>
<feature type="transmembrane region" description="Helical" evidence="7">
    <location>
        <begin position="230"/>
        <end position="252"/>
    </location>
</feature>
<evidence type="ECO:0000313" key="8">
    <source>
        <dbReference type="EMBL" id="MFC6673366.1"/>
    </source>
</evidence>
<dbReference type="Proteomes" id="UP001596422">
    <property type="component" value="Unassembled WGS sequence"/>
</dbReference>
<feature type="transmembrane region" description="Helical" evidence="7">
    <location>
        <begin position="6"/>
        <end position="26"/>
    </location>
</feature>
<evidence type="ECO:0000256" key="3">
    <source>
        <dbReference type="ARBA" id="ARBA00022475"/>
    </source>
</evidence>
<reference evidence="9" key="1">
    <citation type="journal article" date="2019" name="Int. J. Syst. Evol. Microbiol.">
        <title>The Global Catalogue of Microorganisms (GCM) 10K type strain sequencing project: providing services to taxonomists for standard genome sequencing and annotation.</title>
        <authorList>
            <consortium name="The Broad Institute Genomics Platform"/>
            <consortium name="The Broad Institute Genome Sequencing Center for Infectious Disease"/>
            <person name="Wu L."/>
            <person name="Ma J."/>
        </authorList>
    </citation>
    <scope>NUCLEOTIDE SEQUENCE [LARGE SCALE GENOMIC DNA]</scope>
    <source>
        <strain evidence="9">NBRC 111756</strain>
    </source>
</reference>
<keyword evidence="6 7" id="KW-0472">Membrane</keyword>
<dbReference type="Pfam" id="PF03547">
    <property type="entry name" value="Mem_trans"/>
    <property type="match status" value="1"/>
</dbReference>
<evidence type="ECO:0000256" key="6">
    <source>
        <dbReference type="ARBA" id="ARBA00023136"/>
    </source>
</evidence>
<comment type="subcellular location">
    <subcellularLocation>
        <location evidence="1">Membrane</location>
        <topology evidence="1">Multi-pass membrane protein</topology>
    </subcellularLocation>
</comment>
<keyword evidence="2" id="KW-0813">Transport</keyword>
<evidence type="ECO:0000256" key="7">
    <source>
        <dbReference type="SAM" id="Phobius"/>
    </source>
</evidence>
<feature type="transmembrane region" description="Helical" evidence="7">
    <location>
        <begin position="169"/>
        <end position="189"/>
    </location>
</feature>
<keyword evidence="4 7" id="KW-0812">Transmembrane</keyword>
<keyword evidence="3" id="KW-1003">Cell membrane</keyword>
<dbReference type="PANTHER" id="PTHR36838">
    <property type="entry name" value="AUXIN EFFLUX CARRIER FAMILY PROTEIN"/>
    <property type="match status" value="1"/>
</dbReference>
<dbReference type="InterPro" id="IPR004776">
    <property type="entry name" value="Mem_transp_PIN-like"/>
</dbReference>
<proteinExistence type="predicted"/>
<feature type="transmembrane region" description="Helical" evidence="7">
    <location>
        <begin position="67"/>
        <end position="88"/>
    </location>
</feature>
<feature type="transmembrane region" description="Helical" evidence="7">
    <location>
        <begin position="201"/>
        <end position="223"/>
    </location>
</feature>
<keyword evidence="5 7" id="KW-1133">Transmembrane helix</keyword>
<feature type="transmembrane region" description="Helical" evidence="7">
    <location>
        <begin position="100"/>
        <end position="119"/>
    </location>
</feature>
<accession>A0ABW2A749</accession>
<name>A0ABW2A749_9GAMM</name>
<feature type="transmembrane region" description="Helical" evidence="7">
    <location>
        <begin position="38"/>
        <end position="55"/>
    </location>
</feature>
<evidence type="ECO:0000313" key="9">
    <source>
        <dbReference type="Proteomes" id="UP001596422"/>
    </source>
</evidence>
<evidence type="ECO:0000256" key="1">
    <source>
        <dbReference type="ARBA" id="ARBA00004141"/>
    </source>
</evidence>
<evidence type="ECO:0000256" key="5">
    <source>
        <dbReference type="ARBA" id="ARBA00022989"/>
    </source>
</evidence>
<keyword evidence="9" id="KW-1185">Reference proteome</keyword>
<feature type="transmembrane region" description="Helical" evidence="7">
    <location>
        <begin position="258"/>
        <end position="278"/>
    </location>
</feature>
<evidence type="ECO:0000256" key="4">
    <source>
        <dbReference type="ARBA" id="ARBA00022692"/>
    </source>
</evidence>
<sequence length="311" mass="32798">MLEIMATTAPIFMLIALGFAAVKTTLMPQDAIPGLGRFVLYFAMPALIFSTLGTMEFSEVIDPAYMLIYGGGSVLALALGILVSKTLLRNDLKGSGVKGIGISISNSAFFGYPVLLLVFDHPPTNAFAMCLIVENILILPLALVTIEYSIGRQNGTTLVEAWRAVLSRVLRNPLIIAIAAGISASAVDLQLPGVFEQSLQMLARTAATLALFVVGGSLVSASLRGNLGEIGTVVAGKLVLHPLLVSLMIWLVPGLDPQLKVAAILMAAMPMMSIYPIIGGNYGYRNLCSSMLLATTVLSFATISITLGVLL</sequence>
<dbReference type="EMBL" id="JBHSWE010000001">
    <property type="protein sequence ID" value="MFC6673366.1"/>
    <property type="molecule type" value="Genomic_DNA"/>
</dbReference>